<protein>
    <submittedName>
        <fullName evidence="2">Uncharacterized protein</fullName>
    </submittedName>
</protein>
<dbReference type="AlphaFoldDB" id="A0A0P6ISV9"/>
<organism evidence="2">
    <name type="scientific">Aedes aegypti</name>
    <name type="common">Yellowfever mosquito</name>
    <name type="synonym">Culex aegypti</name>
    <dbReference type="NCBI Taxonomy" id="7159"/>
    <lineage>
        <taxon>Eukaryota</taxon>
        <taxon>Metazoa</taxon>
        <taxon>Ecdysozoa</taxon>
        <taxon>Arthropoda</taxon>
        <taxon>Hexapoda</taxon>
        <taxon>Insecta</taxon>
        <taxon>Pterygota</taxon>
        <taxon>Neoptera</taxon>
        <taxon>Endopterygota</taxon>
        <taxon>Diptera</taxon>
        <taxon>Nematocera</taxon>
        <taxon>Culicoidea</taxon>
        <taxon>Culicidae</taxon>
        <taxon>Culicinae</taxon>
        <taxon>Aedini</taxon>
        <taxon>Aedes</taxon>
        <taxon>Stegomyia</taxon>
    </lineage>
</organism>
<feature type="chain" id="PRO_5012610554" evidence="1">
    <location>
        <begin position="16"/>
        <end position="75"/>
    </location>
</feature>
<reference evidence="2" key="1">
    <citation type="journal article" date="2016" name="PLoS ONE">
        <title>A Deep Insight into the Sialome of Male and Female Aedes aegypti Mosquitoes.</title>
        <authorList>
            <person name="Ribeiro J.M."/>
            <person name="Martin-Martin I."/>
            <person name="Arca B."/>
            <person name="Calvo E."/>
        </authorList>
    </citation>
    <scope>NUCLEOTIDE SEQUENCE</scope>
    <source>
        <strain evidence="2">Liverpool</strain>
        <tissue evidence="2">Salivary glands</tissue>
    </source>
</reference>
<dbReference type="EMBL" id="GDUN01001060">
    <property type="protein sequence ID" value="JAN94859.1"/>
    <property type="molecule type" value="mRNA"/>
</dbReference>
<feature type="non-terminal residue" evidence="2">
    <location>
        <position position="1"/>
    </location>
</feature>
<feature type="signal peptide" evidence="1">
    <location>
        <begin position="1"/>
        <end position="15"/>
    </location>
</feature>
<accession>A0A0P6ISV9</accession>
<sequence length="75" mass="8232">LSLVLLNSCAFTATAIWAPGTWNSTKISISIFSSMLSETIRNTHSIFKIPAVFLHNSHRIPKGFGQSSQNILTNL</sequence>
<keyword evidence="1" id="KW-0732">Signal</keyword>
<proteinExistence type="evidence at transcript level"/>
<evidence type="ECO:0000313" key="2">
    <source>
        <dbReference type="EMBL" id="JAN94859.1"/>
    </source>
</evidence>
<evidence type="ECO:0000256" key="1">
    <source>
        <dbReference type="SAM" id="SignalP"/>
    </source>
</evidence>
<name>A0A0P6ISV9_AEDAE</name>